<proteinExistence type="inferred from homology"/>
<keyword evidence="1" id="KW-0560">Oxidoreductase</keyword>
<dbReference type="Gene3D" id="3.50.50.60">
    <property type="entry name" value="FAD/NAD(P)-binding domain"/>
    <property type="match status" value="1"/>
</dbReference>
<dbReference type="InterPro" id="IPR036188">
    <property type="entry name" value="FAD/NAD-bd_sf"/>
</dbReference>
<name>A0ABC9DFX3_9POAL</name>
<dbReference type="AlphaFoldDB" id="A0ABC9DFX3"/>
<dbReference type="Proteomes" id="UP001497457">
    <property type="component" value="Chromosome 33rd"/>
</dbReference>
<organism evidence="5 6">
    <name type="scientific">Urochloa decumbens</name>
    <dbReference type="NCBI Taxonomy" id="240449"/>
    <lineage>
        <taxon>Eukaryota</taxon>
        <taxon>Viridiplantae</taxon>
        <taxon>Streptophyta</taxon>
        <taxon>Embryophyta</taxon>
        <taxon>Tracheophyta</taxon>
        <taxon>Spermatophyta</taxon>
        <taxon>Magnoliopsida</taxon>
        <taxon>Liliopsida</taxon>
        <taxon>Poales</taxon>
        <taxon>Poaceae</taxon>
        <taxon>PACMAD clade</taxon>
        <taxon>Panicoideae</taxon>
        <taxon>Panicodae</taxon>
        <taxon>Paniceae</taxon>
        <taxon>Melinidinae</taxon>
        <taxon>Urochloa</taxon>
    </lineage>
</organism>
<evidence type="ECO:0000259" key="4">
    <source>
        <dbReference type="Pfam" id="PF01494"/>
    </source>
</evidence>
<evidence type="ECO:0000313" key="5">
    <source>
        <dbReference type="EMBL" id="CAL5038693.1"/>
    </source>
</evidence>
<dbReference type="PRINTS" id="PR00420">
    <property type="entry name" value="RNGMNOXGNASE"/>
</dbReference>
<sequence>MPIEGWEKEEDMEEDIHGIVIIGSGICGLATALALHRKGLSSLVLEKSETLRSDGVAIGVHANGWRALEQLGLATELRETADIITEYHNVWKKQNKTTLKPTRKELRCLKRKDLVEALAKNLPVGTIRFGCHVAKIFEEPDSHCTVLGTVDGSTIMAKVLIGCDGANSMVSQYLGLGSPSHLPRLVLLGFTSYLHGHPFGTRFLRFAGEDLAVGRIPVNANLVHFFVTRTGPSTGFTDENAAREYVLEKLPECPAEIVEMVRRRDAETKTLTKVWYRPPWQVMLGRFQRGTVTVAGDAMHVMAPFFGQGGSAALEDAVVLARSLSRSVPDGVVVDDGSTSSHELEEKIRVALGKYVRERRPRLFLLSLEHFVFGTMLTAKSVVKKLVCVAILALLGTESRRHSDYDCGRL</sequence>
<dbReference type="EMBL" id="OZ075143">
    <property type="protein sequence ID" value="CAL5038693.1"/>
    <property type="molecule type" value="Genomic_DNA"/>
</dbReference>
<accession>A0ABC9DFX3</accession>
<keyword evidence="6" id="KW-1185">Reference proteome</keyword>
<keyword evidence="2" id="KW-0503">Monooxygenase</keyword>
<evidence type="ECO:0000256" key="1">
    <source>
        <dbReference type="ARBA" id="ARBA00023002"/>
    </source>
</evidence>
<protein>
    <recommendedName>
        <fullName evidence="4">FAD-binding domain-containing protein</fullName>
    </recommendedName>
</protein>
<feature type="domain" description="FAD-binding" evidence="4">
    <location>
        <begin position="19"/>
        <end position="325"/>
    </location>
</feature>
<comment type="similarity">
    <text evidence="3">Belongs to the 3-hydroxybenzoate 6-hydroxylase family.</text>
</comment>
<evidence type="ECO:0000256" key="3">
    <source>
        <dbReference type="ARBA" id="ARBA00024018"/>
    </source>
</evidence>
<dbReference type="PANTHER" id="PTHR45934">
    <property type="entry name" value="FAD/NAD(P)-BINDING OXIDOREDUCTASE FAMILY PROTEIN"/>
    <property type="match status" value="1"/>
</dbReference>
<evidence type="ECO:0000256" key="2">
    <source>
        <dbReference type="ARBA" id="ARBA00023033"/>
    </source>
</evidence>
<dbReference type="InterPro" id="IPR002938">
    <property type="entry name" value="FAD-bd"/>
</dbReference>
<dbReference type="SUPFAM" id="SSF51905">
    <property type="entry name" value="FAD/NAD(P)-binding domain"/>
    <property type="match status" value="1"/>
</dbReference>
<evidence type="ECO:0000313" key="6">
    <source>
        <dbReference type="Proteomes" id="UP001497457"/>
    </source>
</evidence>
<dbReference type="GO" id="GO:0004497">
    <property type="term" value="F:monooxygenase activity"/>
    <property type="evidence" value="ECO:0007669"/>
    <property type="project" value="UniProtKB-KW"/>
</dbReference>
<dbReference type="PANTHER" id="PTHR45934:SF2">
    <property type="entry name" value="MONOOXYGENASE 1"/>
    <property type="match status" value="1"/>
</dbReference>
<dbReference type="Pfam" id="PF01494">
    <property type="entry name" value="FAD_binding_3"/>
    <property type="match status" value="1"/>
</dbReference>
<gene>
    <name evidence="5" type="ORF">URODEC1_LOCUS85117</name>
</gene>
<dbReference type="InterPro" id="IPR044560">
    <property type="entry name" value="MOase"/>
</dbReference>
<reference evidence="5 6" key="2">
    <citation type="submission" date="2024-10" db="EMBL/GenBank/DDBJ databases">
        <authorList>
            <person name="Ryan C."/>
        </authorList>
    </citation>
    <scope>NUCLEOTIDE SEQUENCE [LARGE SCALE GENOMIC DNA]</scope>
</reference>
<reference evidence="6" key="1">
    <citation type="submission" date="2024-06" db="EMBL/GenBank/DDBJ databases">
        <authorList>
            <person name="Ryan C."/>
        </authorList>
    </citation>
    <scope>NUCLEOTIDE SEQUENCE [LARGE SCALE GENOMIC DNA]</scope>
</reference>